<dbReference type="InterPro" id="IPR006166">
    <property type="entry name" value="ERCC4_domain"/>
</dbReference>
<evidence type="ECO:0000259" key="10">
    <source>
        <dbReference type="SMART" id="SM00891"/>
    </source>
</evidence>
<keyword evidence="9" id="KW-0539">Nucleus</keyword>
<dbReference type="Gene3D" id="3.40.50.10130">
    <property type="match status" value="1"/>
</dbReference>
<dbReference type="GO" id="GO:0003697">
    <property type="term" value="F:single-stranded DNA binding"/>
    <property type="evidence" value="ECO:0007669"/>
    <property type="project" value="TreeGrafter"/>
</dbReference>
<gene>
    <name evidence="11" type="ORF">BDK51DRAFT_19017</name>
</gene>
<name>A0A4P9WP04_9FUNG</name>
<keyword evidence="4 11" id="KW-0255">Endonuclease</keyword>
<sequence length="344" mass="37704">GDDDARGLEELRPKFIVMYDVDVGFVRRVEVFKAANPDHSLKVFFMVYDNSVEEQRYLSQIRKEKAAFEKLIREKSVMAIPIDQDGRIAQDPDEAFWRSLDTRLAGGQAHAPGAPKTPTVIVDVREFRSSLPSALHAAHLTLTPATLEVGDYVITPRIAVERKSVPDLISSLKSGRLFTQMEAMLRHYPVPVLLVEFDQARAFGLIAPADLSAEIRGGDVGSRLVLLVLAFPGMRIMWSVSPRATAEMFSDLKEGAPEPAVDVAVGVGVEGDLDGNLNVTPCDMLRSLPGITSKNCRHVMSQVNSLRELAEMDLAGLQALLGQEGGRKLHEFFATDPRESGALG</sequence>
<dbReference type="PANTHER" id="PTHR10150:SF0">
    <property type="entry name" value="DNA REPAIR ENDONUCLEASE XPF"/>
    <property type="match status" value="1"/>
</dbReference>
<evidence type="ECO:0000256" key="5">
    <source>
        <dbReference type="ARBA" id="ARBA00022763"/>
    </source>
</evidence>
<dbReference type="OrthoDB" id="361020at2759"/>
<dbReference type="GO" id="GO:0000110">
    <property type="term" value="C:nucleotide-excision repair factor 1 complex"/>
    <property type="evidence" value="ECO:0007669"/>
    <property type="project" value="TreeGrafter"/>
</dbReference>
<dbReference type="SUPFAM" id="SSF52980">
    <property type="entry name" value="Restriction endonuclease-like"/>
    <property type="match status" value="1"/>
</dbReference>
<keyword evidence="5" id="KW-0227">DNA damage</keyword>
<dbReference type="CDD" id="cd20078">
    <property type="entry name" value="XPF_nuclease_XPF_euk"/>
    <property type="match status" value="1"/>
</dbReference>
<dbReference type="AlphaFoldDB" id="A0A4P9WP04"/>
<keyword evidence="7" id="KW-0238">DNA-binding</keyword>
<dbReference type="SMART" id="SM00891">
    <property type="entry name" value="ERCC4"/>
    <property type="match status" value="1"/>
</dbReference>
<accession>A0A4P9WP04</accession>
<evidence type="ECO:0000313" key="12">
    <source>
        <dbReference type="Proteomes" id="UP000269721"/>
    </source>
</evidence>
<dbReference type="GO" id="GO:0000724">
    <property type="term" value="P:double-strand break repair via homologous recombination"/>
    <property type="evidence" value="ECO:0007669"/>
    <property type="project" value="TreeGrafter"/>
</dbReference>
<dbReference type="InterPro" id="IPR047520">
    <property type="entry name" value="XPF_nuclease"/>
</dbReference>
<evidence type="ECO:0000256" key="8">
    <source>
        <dbReference type="ARBA" id="ARBA00023204"/>
    </source>
</evidence>
<evidence type="ECO:0000256" key="4">
    <source>
        <dbReference type="ARBA" id="ARBA00022759"/>
    </source>
</evidence>
<organism evidence="11 12">
    <name type="scientific">Blyttiomyces helicus</name>
    <dbReference type="NCBI Taxonomy" id="388810"/>
    <lineage>
        <taxon>Eukaryota</taxon>
        <taxon>Fungi</taxon>
        <taxon>Fungi incertae sedis</taxon>
        <taxon>Chytridiomycota</taxon>
        <taxon>Chytridiomycota incertae sedis</taxon>
        <taxon>Chytridiomycetes</taxon>
        <taxon>Chytridiomycetes incertae sedis</taxon>
        <taxon>Blyttiomyces</taxon>
    </lineage>
</organism>
<evidence type="ECO:0000256" key="2">
    <source>
        <dbReference type="ARBA" id="ARBA00010015"/>
    </source>
</evidence>
<evidence type="ECO:0000313" key="11">
    <source>
        <dbReference type="EMBL" id="RKO94222.1"/>
    </source>
</evidence>
<dbReference type="FunFam" id="3.40.50.10130:FF:000002">
    <property type="entry name" value="DNA repair endonuclease XPF"/>
    <property type="match status" value="1"/>
</dbReference>
<dbReference type="GO" id="GO:0003684">
    <property type="term" value="F:damaged DNA binding"/>
    <property type="evidence" value="ECO:0007669"/>
    <property type="project" value="TreeGrafter"/>
</dbReference>
<dbReference type="Pfam" id="PF02732">
    <property type="entry name" value="ERCC4"/>
    <property type="match status" value="1"/>
</dbReference>
<protein>
    <submittedName>
        <fullName evidence="11">Restriction endonuclease type II-like protein</fullName>
    </submittedName>
</protein>
<feature type="domain" description="ERCC4" evidence="10">
    <location>
        <begin position="119"/>
        <end position="199"/>
    </location>
</feature>
<evidence type="ECO:0000256" key="9">
    <source>
        <dbReference type="ARBA" id="ARBA00023242"/>
    </source>
</evidence>
<keyword evidence="3" id="KW-0540">Nuclease</keyword>
<evidence type="ECO:0000256" key="1">
    <source>
        <dbReference type="ARBA" id="ARBA00004123"/>
    </source>
</evidence>
<keyword evidence="12" id="KW-1185">Reference proteome</keyword>
<dbReference type="Proteomes" id="UP000269721">
    <property type="component" value="Unassembled WGS sequence"/>
</dbReference>
<feature type="non-terminal residue" evidence="11">
    <location>
        <position position="1"/>
    </location>
</feature>
<evidence type="ECO:0000256" key="6">
    <source>
        <dbReference type="ARBA" id="ARBA00022801"/>
    </source>
</evidence>
<dbReference type="InterPro" id="IPR011335">
    <property type="entry name" value="Restrct_endonuc-II-like"/>
</dbReference>
<dbReference type="Gene3D" id="1.10.150.20">
    <property type="entry name" value="5' to 3' exonuclease, C-terminal subdomain"/>
    <property type="match status" value="1"/>
</dbReference>
<dbReference type="SUPFAM" id="SSF47781">
    <property type="entry name" value="RuvA domain 2-like"/>
    <property type="match status" value="1"/>
</dbReference>
<comment type="subcellular location">
    <subcellularLocation>
        <location evidence="1">Nucleus</location>
    </subcellularLocation>
</comment>
<keyword evidence="6" id="KW-0378">Hydrolase</keyword>
<keyword evidence="8" id="KW-0234">DNA repair</keyword>
<dbReference type="GO" id="GO:0000014">
    <property type="term" value="F:single-stranded DNA endodeoxyribonuclease activity"/>
    <property type="evidence" value="ECO:0007669"/>
    <property type="project" value="TreeGrafter"/>
</dbReference>
<proteinExistence type="inferred from homology"/>
<dbReference type="GO" id="GO:0000712">
    <property type="term" value="P:resolution of meiotic recombination intermediates"/>
    <property type="evidence" value="ECO:0007669"/>
    <property type="project" value="TreeGrafter"/>
</dbReference>
<reference evidence="12" key="1">
    <citation type="journal article" date="2018" name="Nat. Microbiol.">
        <title>Leveraging single-cell genomics to expand the fungal tree of life.</title>
        <authorList>
            <person name="Ahrendt S.R."/>
            <person name="Quandt C.A."/>
            <person name="Ciobanu D."/>
            <person name="Clum A."/>
            <person name="Salamov A."/>
            <person name="Andreopoulos B."/>
            <person name="Cheng J.F."/>
            <person name="Woyke T."/>
            <person name="Pelin A."/>
            <person name="Henrissat B."/>
            <person name="Reynolds N.K."/>
            <person name="Benny G.L."/>
            <person name="Smith M.E."/>
            <person name="James T.Y."/>
            <person name="Grigoriev I.V."/>
        </authorList>
    </citation>
    <scope>NUCLEOTIDE SEQUENCE [LARGE SCALE GENOMIC DNA]</scope>
</reference>
<dbReference type="InterPro" id="IPR010994">
    <property type="entry name" value="RuvA_2-like"/>
</dbReference>
<dbReference type="EMBL" id="KZ993966">
    <property type="protein sequence ID" value="RKO94222.1"/>
    <property type="molecule type" value="Genomic_DNA"/>
</dbReference>
<comment type="similarity">
    <text evidence="2">Belongs to the XPF family.</text>
</comment>
<dbReference type="GO" id="GO:1901255">
    <property type="term" value="P:nucleotide-excision repair involved in interstrand cross-link repair"/>
    <property type="evidence" value="ECO:0007669"/>
    <property type="project" value="TreeGrafter"/>
</dbReference>
<evidence type="ECO:0000256" key="3">
    <source>
        <dbReference type="ARBA" id="ARBA00022722"/>
    </source>
</evidence>
<dbReference type="PANTHER" id="PTHR10150">
    <property type="entry name" value="DNA REPAIR ENDONUCLEASE XPF"/>
    <property type="match status" value="1"/>
</dbReference>
<evidence type="ECO:0000256" key="7">
    <source>
        <dbReference type="ARBA" id="ARBA00023125"/>
    </source>
</evidence>